<feature type="chain" id="PRO_5042176985" description="DUF1996 domain-containing protein" evidence="2">
    <location>
        <begin position="23"/>
        <end position="541"/>
    </location>
</feature>
<feature type="region of interest" description="Disordered" evidence="1">
    <location>
        <begin position="394"/>
        <end position="477"/>
    </location>
</feature>
<feature type="signal peptide" evidence="2">
    <location>
        <begin position="1"/>
        <end position="22"/>
    </location>
</feature>
<name>A0AAD9MCQ0_9PEZI</name>
<dbReference type="Pfam" id="PF09362">
    <property type="entry name" value="DUF1996"/>
    <property type="match status" value="1"/>
</dbReference>
<organism evidence="4 5">
    <name type="scientific">Phyllachora maydis</name>
    <dbReference type="NCBI Taxonomy" id="1825666"/>
    <lineage>
        <taxon>Eukaryota</taxon>
        <taxon>Fungi</taxon>
        <taxon>Dikarya</taxon>
        <taxon>Ascomycota</taxon>
        <taxon>Pezizomycotina</taxon>
        <taxon>Sordariomycetes</taxon>
        <taxon>Sordariomycetidae</taxon>
        <taxon>Phyllachorales</taxon>
        <taxon>Phyllachoraceae</taxon>
        <taxon>Phyllachora</taxon>
    </lineage>
</organism>
<dbReference type="AlphaFoldDB" id="A0AAD9MCQ0"/>
<keyword evidence="5" id="KW-1185">Reference proteome</keyword>
<sequence length="541" mass="58583">MKPTTTTTTLALTLLAAGSSLAFWRMECRGRVGLGRIDPLMSPNKPSAHVHAIHGSSAFSMSSTNAELVNGDCTSCAVTEDKSVYWVPAMYFQHANGSYELVPQVGGTLAYYFLNPPPGETGNIKAFPDGFRMIAGDSLRRNFSISGIQGDLNDAQSPDPGKSSWAALGQTTQADLEARSTGFNCLNYAKPPEASLYRHYMPDKTYLDEQCADGLRLEVMFRSCWNGVDLDSSDHKSHVAYPDLVINGDCPTTHPVRLPGLFYETIWNTNAFRDFDGKFVMSNGDVQGFGYHADFMMAWKSSAFLQQAVDTCTNPSGMIEDCPLFTIQSEDVQNQCHMDVPPVLVPEAVEGLVGDQLPGNVQIQYGPGPANPNPTIPDPDPPTTVFESMVTYSPGKTGATGTPSLGDVFKQGDQTPTMTSQSAPALTPVPPASPSTPSTGTTTAAPLTTPHTSAAAAATPPPTTPPPATPTGGEPHRFDTVWTEYLTQGNTVQEIIWEEDFVTVYENAPGMMANRAPARKRAEKHFMRHMQDRKFRRALRA</sequence>
<evidence type="ECO:0000313" key="5">
    <source>
        <dbReference type="Proteomes" id="UP001217918"/>
    </source>
</evidence>
<accession>A0AAD9MCQ0</accession>
<protein>
    <recommendedName>
        <fullName evidence="3">DUF1996 domain-containing protein</fullName>
    </recommendedName>
</protein>
<evidence type="ECO:0000256" key="1">
    <source>
        <dbReference type="SAM" id="MobiDB-lite"/>
    </source>
</evidence>
<comment type="caution">
    <text evidence="4">The sequence shown here is derived from an EMBL/GenBank/DDBJ whole genome shotgun (WGS) entry which is preliminary data.</text>
</comment>
<keyword evidence="2" id="KW-0732">Signal</keyword>
<dbReference type="InterPro" id="IPR018535">
    <property type="entry name" value="DUF1996"/>
</dbReference>
<feature type="compositionally biased region" description="Polar residues" evidence="1">
    <location>
        <begin position="412"/>
        <end position="421"/>
    </location>
</feature>
<evidence type="ECO:0000313" key="4">
    <source>
        <dbReference type="EMBL" id="KAK2071462.1"/>
    </source>
</evidence>
<dbReference type="EMBL" id="JAQQPM010000005">
    <property type="protein sequence ID" value="KAK2071462.1"/>
    <property type="molecule type" value="Genomic_DNA"/>
</dbReference>
<dbReference type="Proteomes" id="UP001217918">
    <property type="component" value="Unassembled WGS sequence"/>
</dbReference>
<dbReference type="PANTHER" id="PTHR43662">
    <property type="match status" value="1"/>
</dbReference>
<feature type="compositionally biased region" description="Low complexity" evidence="1">
    <location>
        <begin position="435"/>
        <end position="458"/>
    </location>
</feature>
<gene>
    <name evidence="4" type="ORF">P8C59_005884</name>
</gene>
<evidence type="ECO:0000256" key="2">
    <source>
        <dbReference type="SAM" id="SignalP"/>
    </source>
</evidence>
<feature type="compositionally biased region" description="Pro residues" evidence="1">
    <location>
        <begin position="459"/>
        <end position="469"/>
    </location>
</feature>
<dbReference type="PANTHER" id="PTHR43662:SF7">
    <property type="entry name" value="DUF1996 DOMAIN-CONTAINING PROTEIN"/>
    <property type="match status" value="1"/>
</dbReference>
<feature type="domain" description="DUF1996" evidence="3">
    <location>
        <begin position="38"/>
        <end position="299"/>
    </location>
</feature>
<proteinExistence type="predicted"/>
<evidence type="ECO:0000259" key="3">
    <source>
        <dbReference type="Pfam" id="PF09362"/>
    </source>
</evidence>
<reference evidence="4" key="1">
    <citation type="journal article" date="2023" name="Mol. Plant Microbe Interact.">
        <title>Elucidating the Obligate Nature and Biological Capacity of an Invasive Fungal Corn Pathogen.</title>
        <authorList>
            <person name="MacCready J.S."/>
            <person name="Roggenkamp E.M."/>
            <person name="Gdanetz K."/>
            <person name="Chilvers M.I."/>
        </authorList>
    </citation>
    <scope>NUCLEOTIDE SEQUENCE</scope>
    <source>
        <strain evidence="4">PM02</strain>
    </source>
</reference>